<protein>
    <submittedName>
        <fullName evidence="1">GGDEF domain-containing protein, diguanylate cyclase (C-di-GMP synthetase) or its enzymatically inactive variants</fullName>
    </submittedName>
</protein>
<comment type="caution">
    <text evidence="1">The sequence shown here is derived from an EMBL/GenBank/DDBJ whole genome shotgun (WGS) entry which is preliminary data.</text>
</comment>
<organism evidence="1 2">
    <name type="scientific">Desulfovibrio desulfuricans</name>
    <dbReference type="NCBI Taxonomy" id="876"/>
    <lineage>
        <taxon>Bacteria</taxon>
        <taxon>Pseudomonadati</taxon>
        <taxon>Thermodesulfobacteriota</taxon>
        <taxon>Desulfovibrionia</taxon>
        <taxon>Desulfovibrionales</taxon>
        <taxon>Desulfovibrionaceae</taxon>
        <taxon>Desulfovibrio</taxon>
    </lineage>
</organism>
<name>A0AA94HRK2_DESDE</name>
<dbReference type="InterPro" id="IPR029787">
    <property type="entry name" value="Nucleotide_cyclase"/>
</dbReference>
<dbReference type="InterPro" id="IPR043128">
    <property type="entry name" value="Rev_trsase/Diguanyl_cyclase"/>
</dbReference>
<evidence type="ECO:0000313" key="1">
    <source>
        <dbReference type="EMBL" id="SFW32566.1"/>
    </source>
</evidence>
<gene>
    <name evidence="1" type="ORF">SAMN02910291_00849</name>
</gene>
<dbReference type="RefSeq" id="WP_072311484.1">
    <property type="nucleotide sequence ID" value="NZ_FPIW01000009.1"/>
</dbReference>
<dbReference type="Proteomes" id="UP000182680">
    <property type="component" value="Unassembled WGS sequence"/>
</dbReference>
<dbReference type="EMBL" id="FPIW01000009">
    <property type="protein sequence ID" value="SFW32566.1"/>
    <property type="molecule type" value="Genomic_DNA"/>
</dbReference>
<dbReference type="Gene3D" id="3.30.70.270">
    <property type="match status" value="1"/>
</dbReference>
<evidence type="ECO:0000313" key="2">
    <source>
        <dbReference type="Proteomes" id="UP000182680"/>
    </source>
</evidence>
<accession>A0AA94HRK2</accession>
<proteinExistence type="predicted"/>
<sequence length="279" mass="29695">MSSNAEFEALAREMLALSQTSAPDADSPRKADGPGRGGVLVARLLPDFNLERWRHFCRDHAKGRWYVWPAGPDTPPDLAHMDACGGSPPADDALVAGLLLEQIRREMLRGARSGSELSLICAALPQRDVMAPQHEPNMTALMDAALAASLREHSEACDSLGHLPCGSYALLLPGVGALRARLLSSAIQKTFLQQAMLRCGKPDTAPPACALGIACADSGAAITAEALLAKARSALQDALLQTQQQNSGRICLADSTSLEECASLVHSSEKRFLFFGRNN</sequence>
<reference evidence="2" key="1">
    <citation type="submission" date="2016-11" db="EMBL/GenBank/DDBJ databases">
        <authorList>
            <person name="Jaros S."/>
            <person name="Januszkiewicz K."/>
            <person name="Wedrychowicz H."/>
        </authorList>
    </citation>
    <scope>NUCLEOTIDE SEQUENCE [LARGE SCALE GENOMIC DNA]</scope>
    <source>
        <strain evidence="2">DSM 7057</strain>
    </source>
</reference>
<dbReference type="AlphaFoldDB" id="A0AA94HRK2"/>
<dbReference type="SUPFAM" id="SSF55073">
    <property type="entry name" value="Nucleotide cyclase"/>
    <property type="match status" value="1"/>
</dbReference>